<organism evidence="1 2">
    <name type="scientific">Prunus dulcis</name>
    <name type="common">Almond</name>
    <name type="synonym">Amygdalus dulcis</name>
    <dbReference type="NCBI Taxonomy" id="3755"/>
    <lineage>
        <taxon>Eukaryota</taxon>
        <taxon>Viridiplantae</taxon>
        <taxon>Streptophyta</taxon>
        <taxon>Embryophyta</taxon>
        <taxon>Tracheophyta</taxon>
        <taxon>Spermatophyta</taxon>
        <taxon>Magnoliopsida</taxon>
        <taxon>eudicotyledons</taxon>
        <taxon>Gunneridae</taxon>
        <taxon>Pentapetalae</taxon>
        <taxon>rosids</taxon>
        <taxon>fabids</taxon>
        <taxon>Rosales</taxon>
        <taxon>Rosaceae</taxon>
        <taxon>Amygdaloideae</taxon>
        <taxon>Amygdaleae</taxon>
        <taxon>Prunus</taxon>
    </lineage>
</organism>
<proteinExistence type="predicted"/>
<protein>
    <recommendedName>
        <fullName evidence="3">DUF4283 domain-containing protein</fullName>
    </recommendedName>
</protein>
<evidence type="ECO:0000313" key="1">
    <source>
        <dbReference type="EMBL" id="KAI5352438.1"/>
    </source>
</evidence>
<evidence type="ECO:0008006" key="3">
    <source>
        <dbReference type="Google" id="ProtNLM"/>
    </source>
</evidence>
<evidence type="ECO:0000313" key="2">
    <source>
        <dbReference type="Proteomes" id="UP001054821"/>
    </source>
</evidence>
<accession>A0AAD4ZQL4</accession>
<comment type="caution">
    <text evidence="1">The sequence shown here is derived from an EMBL/GenBank/DDBJ whole genome shotgun (WGS) entry which is preliminary data.</text>
</comment>
<dbReference type="EMBL" id="JAJFAZ020000001">
    <property type="protein sequence ID" value="KAI5352438.1"/>
    <property type="molecule type" value="Genomic_DNA"/>
</dbReference>
<dbReference type="AlphaFoldDB" id="A0AAD4ZQL4"/>
<name>A0AAD4ZQL4_PRUDU</name>
<sequence length="253" mass="28307">MADQIINEGPWSVTGFCFNVQRWPSNMAIEELPLHKVAYWIQAHGIPLNLLTAGNALEIGEKPGERNCSSSNSQSDNSEPTAYCEWMKTRAICDSRALINTQALRGVRRRAGQIGGVNPGVLVARVHQSGDGSSEGVRTEVRAGHDRVILLEENCLSDWLWPTGRMGPISFEEHLKWAKTHIAFGKHYVTNWTTTGPLERRQNEENMGLTNEISIEPVFNSPFDTILASAYQTHHREVDEAFVRMGLKRDADP</sequence>
<reference evidence="1 2" key="1">
    <citation type="journal article" date="2022" name="G3 (Bethesda)">
        <title>Whole-genome sequence and methylome profiling of the almond [Prunus dulcis (Mill.) D.A. Webb] cultivar 'Nonpareil'.</title>
        <authorList>
            <person name="D'Amico-Willman K.M."/>
            <person name="Ouma W.Z."/>
            <person name="Meulia T."/>
            <person name="Sideli G.M."/>
            <person name="Gradziel T.M."/>
            <person name="Fresnedo-Ramirez J."/>
        </authorList>
    </citation>
    <scope>NUCLEOTIDE SEQUENCE [LARGE SCALE GENOMIC DNA]</scope>
    <source>
        <strain evidence="1">Clone GOH B32 T37-40</strain>
    </source>
</reference>
<keyword evidence="2" id="KW-1185">Reference proteome</keyword>
<dbReference type="Proteomes" id="UP001054821">
    <property type="component" value="Chromosome 1"/>
</dbReference>
<gene>
    <name evidence="1" type="ORF">L3X38_005329</name>
</gene>